<dbReference type="GO" id="GO:0045944">
    <property type="term" value="P:positive regulation of transcription by RNA polymerase II"/>
    <property type="evidence" value="ECO:0007669"/>
    <property type="project" value="TreeGrafter"/>
</dbReference>
<sequence length="136" mass="15345">MANFSEIRRAGHPSISGLLYILNCCTSFDSRRCDSPLTPVHAPETLCGAELVDALQFVCGTRGFHFRKEEGGHGPRRVERGIVQECCFRRCTLRLLESYCANTAKVDRGLSNKKTDGNERKHLRQSDVIIRIVHKN</sequence>
<dbReference type="GO" id="GO:0043410">
    <property type="term" value="P:positive regulation of MAPK cascade"/>
    <property type="evidence" value="ECO:0007669"/>
    <property type="project" value="TreeGrafter"/>
</dbReference>
<dbReference type="InterPro" id="IPR022352">
    <property type="entry name" value="Ins/IGF/rlx"/>
</dbReference>
<dbReference type="InterPro" id="IPR036438">
    <property type="entry name" value="Insulin-like_sf"/>
</dbReference>
<feature type="disulfide bond" evidence="6">
    <location>
        <begin position="86"/>
        <end position="91"/>
    </location>
</feature>
<evidence type="ECO:0000256" key="7">
    <source>
        <dbReference type="RuleBase" id="RU000406"/>
    </source>
</evidence>
<dbReference type="GO" id="GO:0008083">
    <property type="term" value="F:growth factor activity"/>
    <property type="evidence" value="ECO:0007669"/>
    <property type="project" value="UniProtKB-KW"/>
</dbReference>
<dbReference type="SMART" id="SM00078">
    <property type="entry name" value="IlGF"/>
    <property type="match status" value="1"/>
</dbReference>
<dbReference type="PRINTS" id="PR00276">
    <property type="entry name" value="INSULINFAMLY"/>
</dbReference>
<dbReference type="GO" id="GO:0046628">
    <property type="term" value="P:positive regulation of insulin receptor signaling pathway"/>
    <property type="evidence" value="ECO:0007669"/>
    <property type="project" value="TreeGrafter"/>
</dbReference>
<dbReference type="InterPro" id="IPR016179">
    <property type="entry name" value="Insulin-like"/>
</dbReference>
<dbReference type="PRINTS" id="PR02002">
    <property type="entry name" value="INSLNLIKEGF"/>
</dbReference>
<keyword evidence="10" id="KW-1185">Reference proteome</keyword>
<feature type="disulfide bond" evidence="6">
    <location>
        <begin position="59"/>
        <end position="100"/>
    </location>
</feature>
<evidence type="ECO:0000313" key="9">
    <source>
        <dbReference type="Ensembl" id="ENSEBUP00000010633.1"/>
    </source>
</evidence>
<evidence type="ECO:0000313" key="10">
    <source>
        <dbReference type="Proteomes" id="UP000694388"/>
    </source>
</evidence>
<dbReference type="Ensembl" id="ENSEBUT00000011184.1">
    <property type="protein sequence ID" value="ENSEBUP00000010633.1"/>
    <property type="gene ID" value="ENSEBUG00000006839.1"/>
</dbReference>
<evidence type="ECO:0000256" key="4">
    <source>
        <dbReference type="ARBA" id="ARBA00022729"/>
    </source>
</evidence>
<evidence type="ECO:0000256" key="5">
    <source>
        <dbReference type="ARBA" id="ARBA00023030"/>
    </source>
</evidence>
<dbReference type="GO" id="GO:1905564">
    <property type="term" value="P:positive regulation of vascular endothelial cell proliferation"/>
    <property type="evidence" value="ECO:0007669"/>
    <property type="project" value="TreeGrafter"/>
</dbReference>
<dbReference type="PANTHER" id="PTHR46886">
    <property type="entry name" value="INSULIN-LIKE GROWTH FACTOR II"/>
    <property type="match status" value="1"/>
</dbReference>
<protein>
    <recommendedName>
        <fullName evidence="8">Insulin-like domain-containing protein</fullName>
    </recommendedName>
</protein>
<dbReference type="Pfam" id="PF00049">
    <property type="entry name" value="Insulin"/>
    <property type="match status" value="1"/>
</dbReference>
<reference evidence="9" key="1">
    <citation type="submission" date="2025-08" db="UniProtKB">
        <authorList>
            <consortium name="Ensembl"/>
        </authorList>
    </citation>
    <scope>IDENTIFICATION</scope>
</reference>
<dbReference type="GO" id="GO:0042104">
    <property type="term" value="P:positive regulation of activated T cell proliferation"/>
    <property type="evidence" value="ECO:0007669"/>
    <property type="project" value="TreeGrafter"/>
</dbReference>
<evidence type="ECO:0000256" key="2">
    <source>
        <dbReference type="ARBA" id="ARBA00009034"/>
    </source>
</evidence>
<dbReference type="PANTHER" id="PTHR46886:SF1">
    <property type="entry name" value="INSULIN-LIKE GROWTH FACTOR II"/>
    <property type="match status" value="1"/>
</dbReference>
<feature type="domain" description="Insulin-like" evidence="8">
    <location>
        <begin position="44"/>
        <end position="100"/>
    </location>
</feature>
<name>A0A8C4Q637_EPTBU</name>
<keyword evidence="3 7" id="KW-0964">Secreted</keyword>
<accession>A0A8C4Q637</accession>
<evidence type="ECO:0000256" key="3">
    <source>
        <dbReference type="ARBA" id="ARBA00022525"/>
    </source>
</evidence>
<feature type="disulfide bond" evidence="6">
    <location>
        <begin position="47"/>
        <end position="87"/>
    </location>
</feature>
<dbReference type="FunFam" id="1.10.100.10:FF:000001">
    <property type="entry name" value="insulin-like growth factor I isoform X1"/>
    <property type="match status" value="1"/>
</dbReference>
<dbReference type="GO" id="GO:0005179">
    <property type="term" value="F:hormone activity"/>
    <property type="evidence" value="ECO:0007669"/>
    <property type="project" value="InterPro"/>
</dbReference>
<dbReference type="InterPro" id="IPR022353">
    <property type="entry name" value="Insulin_CS"/>
</dbReference>
<comment type="similarity">
    <text evidence="2 7">Belongs to the insulin family.</text>
</comment>
<keyword evidence="4" id="KW-0732">Signal</keyword>
<evidence type="ECO:0000256" key="6">
    <source>
        <dbReference type="PIRSR" id="PIRSR622350-50"/>
    </source>
</evidence>
<dbReference type="GO" id="GO:0043539">
    <property type="term" value="F:protein serine/threonine kinase activator activity"/>
    <property type="evidence" value="ECO:0007669"/>
    <property type="project" value="TreeGrafter"/>
</dbReference>
<dbReference type="GO" id="GO:0051147">
    <property type="term" value="P:regulation of muscle cell differentiation"/>
    <property type="evidence" value="ECO:0007669"/>
    <property type="project" value="TreeGrafter"/>
</dbReference>
<dbReference type="GO" id="GO:0005159">
    <property type="term" value="F:insulin-like growth factor receptor binding"/>
    <property type="evidence" value="ECO:0007669"/>
    <property type="project" value="TreeGrafter"/>
</dbReference>
<dbReference type="Proteomes" id="UP000694388">
    <property type="component" value="Unplaced"/>
</dbReference>
<dbReference type="AlphaFoldDB" id="A0A8C4Q637"/>
<dbReference type="GO" id="GO:0005615">
    <property type="term" value="C:extracellular space"/>
    <property type="evidence" value="ECO:0007669"/>
    <property type="project" value="InterPro"/>
</dbReference>
<dbReference type="PROSITE" id="PS00262">
    <property type="entry name" value="INSULIN"/>
    <property type="match status" value="1"/>
</dbReference>
<comment type="subcellular location">
    <subcellularLocation>
        <location evidence="1 7">Secreted</location>
    </subcellularLocation>
</comment>
<organism evidence="9 10">
    <name type="scientific">Eptatretus burgeri</name>
    <name type="common">Inshore hagfish</name>
    <dbReference type="NCBI Taxonomy" id="7764"/>
    <lineage>
        <taxon>Eukaryota</taxon>
        <taxon>Metazoa</taxon>
        <taxon>Chordata</taxon>
        <taxon>Craniata</taxon>
        <taxon>Vertebrata</taxon>
        <taxon>Cyclostomata</taxon>
        <taxon>Myxini</taxon>
        <taxon>Myxiniformes</taxon>
        <taxon>Myxinidae</taxon>
        <taxon>Eptatretinae</taxon>
        <taxon>Eptatretus</taxon>
    </lineage>
</organism>
<keyword evidence="5" id="KW-0339">Growth factor</keyword>
<dbReference type="Gene3D" id="1.10.100.10">
    <property type="entry name" value="Insulin-like"/>
    <property type="match status" value="1"/>
</dbReference>
<dbReference type="SUPFAM" id="SSF56994">
    <property type="entry name" value="Insulin-like"/>
    <property type="match status" value="1"/>
</dbReference>
<dbReference type="GeneTree" id="ENSGT00940000160745"/>
<keyword evidence="6" id="KW-1015">Disulfide bond</keyword>
<evidence type="ECO:0000256" key="1">
    <source>
        <dbReference type="ARBA" id="ARBA00004613"/>
    </source>
</evidence>
<dbReference type="InterPro" id="IPR022350">
    <property type="entry name" value="IGF-1/2"/>
</dbReference>
<evidence type="ECO:0000259" key="8">
    <source>
        <dbReference type="SMART" id="SM00078"/>
    </source>
</evidence>
<proteinExistence type="inferred from homology"/>
<reference evidence="9" key="2">
    <citation type="submission" date="2025-09" db="UniProtKB">
        <authorList>
            <consortium name="Ensembl"/>
        </authorList>
    </citation>
    <scope>IDENTIFICATION</scope>
</reference>